<sequence length="60" mass="6679">MDNKIIEEERISLDPKMQIWTGPTCSCVATTTCCHIMAGILFINCVLQLKKQPNRPSADA</sequence>
<evidence type="ECO:0008006" key="4">
    <source>
        <dbReference type="Google" id="ProtNLM"/>
    </source>
</evidence>
<feature type="transmembrane region" description="Helical" evidence="1">
    <location>
        <begin position="20"/>
        <end position="47"/>
    </location>
</feature>
<keyword evidence="3" id="KW-1185">Reference proteome</keyword>
<comment type="caution">
    <text evidence="2">The sequence shown here is derived from an EMBL/GenBank/DDBJ whole genome shotgun (WGS) entry which is preliminary data.</text>
</comment>
<keyword evidence="1" id="KW-1133">Transmembrane helix</keyword>
<keyword evidence="1" id="KW-0812">Transmembrane</keyword>
<keyword evidence="1" id="KW-0472">Membrane</keyword>
<dbReference type="Proteomes" id="UP001234178">
    <property type="component" value="Unassembled WGS sequence"/>
</dbReference>
<gene>
    <name evidence="2" type="ORF">OUZ56_003405</name>
</gene>
<evidence type="ECO:0000313" key="3">
    <source>
        <dbReference type="Proteomes" id="UP001234178"/>
    </source>
</evidence>
<name>A0ABR0A917_9CRUS</name>
<organism evidence="2 3">
    <name type="scientific">Daphnia magna</name>
    <dbReference type="NCBI Taxonomy" id="35525"/>
    <lineage>
        <taxon>Eukaryota</taxon>
        <taxon>Metazoa</taxon>
        <taxon>Ecdysozoa</taxon>
        <taxon>Arthropoda</taxon>
        <taxon>Crustacea</taxon>
        <taxon>Branchiopoda</taxon>
        <taxon>Diplostraca</taxon>
        <taxon>Cladocera</taxon>
        <taxon>Anomopoda</taxon>
        <taxon>Daphniidae</taxon>
        <taxon>Daphnia</taxon>
    </lineage>
</organism>
<proteinExistence type="predicted"/>
<evidence type="ECO:0000256" key="1">
    <source>
        <dbReference type="SAM" id="Phobius"/>
    </source>
</evidence>
<dbReference type="EMBL" id="JAOYFB010000036">
    <property type="protein sequence ID" value="KAK4021490.1"/>
    <property type="molecule type" value="Genomic_DNA"/>
</dbReference>
<evidence type="ECO:0000313" key="2">
    <source>
        <dbReference type="EMBL" id="KAK4021490.1"/>
    </source>
</evidence>
<accession>A0ABR0A917</accession>
<protein>
    <recommendedName>
        <fullName evidence="4">SWIM-type domain-containing protein</fullName>
    </recommendedName>
</protein>
<reference evidence="2 3" key="1">
    <citation type="journal article" date="2023" name="Nucleic Acids Res.">
        <title>The hologenome of Daphnia magna reveals possible DNA methylation and microbiome-mediated evolution of the host genome.</title>
        <authorList>
            <person name="Chaturvedi A."/>
            <person name="Li X."/>
            <person name="Dhandapani V."/>
            <person name="Marshall H."/>
            <person name="Kissane S."/>
            <person name="Cuenca-Cambronero M."/>
            <person name="Asole G."/>
            <person name="Calvet F."/>
            <person name="Ruiz-Romero M."/>
            <person name="Marangio P."/>
            <person name="Guigo R."/>
            <person name="Rago D."/>
            <person name="Mirbahai L."/>
            <person name="Eastwood N."/>
            <person name="Colbourne J.K."/>
            <person name="Zhou J."/>
            <person name="Mallon E."/>
            <person name="Orsini L."/>
        </authorList>
    </citation>
    <scope>NUCLEOTIDE SEQUENCE [LARGE SCALE GENOMIC DNA]</scope>
    <source>
        <strain evidence="2">LRV0_1</strain>
    </source>
</reference>